<keyword evidence="8" id="KW-1185">Reference proteome</keyword>
<evidence type="ECO:0000256" key="1">
    <source>
        <dbReference type="ARBA" id="ARBA00004141"/>
    </source>
</evidence>
<reference evidence="7" key="2">
    <citation type="submission" date="2025-08" db="UniProtKB">
        <authorList>
            <consortium name="Ensembl"/>
        </authorList>
    </citation>
    <scope>IDENTIFICATION</scope>
</reference>
<feature type="transmembrane region" description="Helical" evidence="6">
    <location>
        <begin position="61"/>
        <end position="78"/>
    </location>
</feature>
<comment type="caution">
    <text evidence="6">Lacks conserved residue(s) required for the propagation of feature annotation.</text>
</comment>
<comment type="similarity">
    <text evidence="2 6">Belongs to the multi antimicrobial extrusion (MATE) (TC 2.A.66.1) family.</text>
</comment>
<evidence type="ECO:0000256" key="2">
    <source>
        <dbReference type="ARBA" id="ARBA00010199"/>
    </source>
</evidence>
<feature type="transmembrane region" description="Helical" evidence="6">
    <location>
        <begin position="122"/>
        <end position="142"/>
    </location>
</feature>
<dbReference type="InterPro" id="IPR002528">
    <property type="entry name" value="MATE_fam"/>
</dbReference>
<feature type="transmembrane region" description="Helical" evidence="6">
    <location>
        <begin position="246"/>
        <end position="272"/>
    </location>
</feature>
<accession>A0A8C3Y553</accession>
<dbReference type="Ensembl" id="ENSCUST00005016946.1">
    <property type="protein sequence ID" value="ENSCUSP00005016328.1"/>
    <property type="gene ID" value="ENSCUSG00005010487.1"/>
</dbReference>
<dbReference type="NCBIfam" id="TIGR00797">
    <property type="entry name" value="matE"/>
    <property type="match status" value="1"/>
</dbReference>
<dbReference type="GO" id="GO:1990961">
    <property type="term" value="P:xenobiotic detoxification by transmembrane export across the plasma membrane"/>
    <property type="evidence" value="ECO:0007669"/>
    <property type="project" value="InterPro"/>
</dbReference>
<evidence type="ECO:0000256" key="6">
    <source>
        <dbReference type="RuleBase" id="RU004914"/>
    </source>
</evidence>
<comment type="subcellular location">
    <subcellularLocation>
        <location evidence="1">Membrane</location>
        <topology evidence="1">Multi-pass membrane protein</topology>
    </subcellularLocation>
</comment>
<dbReference type="GO" id="GO:0042910">
    <property type="term" value="F:xenobiotic transmembrane transporter activity"/>
    <property type="evidence" value="ECO:0007669"/>
    <property type="project" value="InterPro"/>
</dbReference>
<feature type="transmembrane region" description="Helical" evidence="6">
    <location>
        <begin position="278"/>
        <end position="295"/>
    </location>
</feature>
<evidence type="ECO:0000313" key="8">
    <source>
        <dbReference type="Proteomes" id="UP000694563"/>
    </source>
</evidence>
<feature type="transmembrane region" description="Helical" evidence="6">
    <location>
        <begin position="202"/>
        <end position="225"/>
    </location>
</feature>
<keyword evidence="4 6" id="KW-1133">Transmembrane helix</keyword>
<dbReference type="PANTHER" id="PTHR11206">
    <property type="entry name" value="MULTIDRUG RESISTANCE PROTEIN"/>
    <property type="match status" value="1"/>
</dbReference>
<evidence type="ECO:0000256" key="4">
    <source>
        <dbReference type="ARBA" id="ARBA00022989"/>
    </source>
</evidence>
<dbReference type="AlphaFoldDB" id="A0A8C3Y553"/>
<protein>
    <recommendedName>
        <fullName evidence="6">Multidrug and toxin extrusion protein</fullName>
    </recommendedName>
</protein>
<dbReference type="CDD" id="cd13132">
    <property type="entry name" value="MATE_eukaryotic"/>
    <property type="match status" value="1"/>
</dbReference>
<dbReference type="Proteomes" id="UP000694563">
    <property type="component" value="Chromosome 22"/>
</dbReference>
<feature type="transmembrane region" description="Helical" evidence="6">
    <location>
        <begin position="20"/>
        <end position="40"/>
    </location>
</feature>
<proteinExistence type="inferred from homology"/>
<keyword evidence="5 6" id="KW-0472">Membrane</keyword>
<organism evidence="7 8">
    <name type="scientific">Catharus ustulatus</name>
    <name type="common">Russet-backed thrush</name>
    <name type="synonym">Hylocichla ustulatus</name>
    <dbReference type="NCBI Taxonomy" id="91951"/>
    <lineage>
        <taxon>Eukaryota</taxon>
        <taxon>Metazoa</taxon>
        <taxon>Chordata</taxon>
        <taxon>Craniata</taxon>
        <taxon>Vertebrata</taxon>
        <taxon>Euteleostomi</taxon>
        <taxon>Archelosauria</taxon>
        <taxon>Archosauria</taxon>
        <taxon>Dinosauria</taxon>
        <taxon>Saurischia</taxon>
        <taxon>Theropoda</taxon>
        <taxon>Coelurosauria</taxon>
        <taxon>Aves</taxon>
        <taxon>Neognathae</taxon>
        <taxon>Neoaves</taxon>
        <taxon>Telluraves</taxon>
        <taxon>Australaves</taxon>
        <taxon>Passeriformes</taxon>
        <taxon>Turdidae</taxon>
        <taxon>Catharus</taxon>
    </lineage>
</organism>
<dbReference type="GO" id="GO:0015297">
    <property type="term" value="F:antiporter activity"/>
    <property type="evidence" value="ECO:0007669"/>
    <property type="project" value="InterPro"/>
</dbReference>
<evidence type="ECO:0000256" key="3">
    <source>
        <dbReference type="ARBA" id="ARBA00022692"/>
    </source>
</evidence>
<feature type="transmembrane region" description="Helical" evidence="6">
    <location>
        <begin position="343"/>
        <end position="364"/>
    </location>
</feature>
<evidence type="ECO:0000256" key="5">
    <source>
        <dbReference type="ARBA" id="ARBA00023136"/>
    </source>
</evidence>
<dbReference type="GO" id="GO:0016020">
    <property type="term" value="C:membrane"/>
    <property type="evidence" value="ECO:0007669"/>
    <property type="project" value="UniProtKB-SubCell"/>
</dbReference>
<keyword evidence="3 6" id="KW-0812">Transmembrane</keyword>
<reference evidence="7" key="1">
    <citation type="submission" date="2020-10" db="EMBL/GenBank/DDBJ databases">
        <title>Catharus ustulatus (Swainson's thrush) genome, bCatUst1, primary haplotype v2.</title>
        <authorList>
            <person name="Delmore K."/>
            <person name="Vafadar M."/>
            <person name="Formenti G."/>
            <person name="Chow W."/>
            <person name="Pelan S."/>
            <person name="Howe K."/>
            <person name="Rhie A."/>
            <person name="Mountcastle J."/>
            <person name="Haase B."/>
            <person name="Fedrigo O."/>
            <person name="Jarvis E.D."/>
        </authorList>
    </citation>
    <scope>NUCLEOTIDE SEQUENCE [LARGE SCALE GENOMIC DNA]</scope>
</reference>
<sequence length="465" mass="50810">MSLPSLWTYGSKNLLRVGVILQRATIIILLCCFPCCGLLLNVEELMLLIHQDPEVSRMTQHYVYAFLPALPMVFLYNLETRYLQNQVGPKVLSASRAPILGVFFLHKQDANDLSHFLCRGSAWANTIAQYSQTIFLFLYIIARKLHVSTWGGWSSQCLLDWNSFTSLAIPSMLMMCIEWWTYEIGSFLIGLLSVVELSVQSIIYEVSVVAFMVRIPLGLGTAAGVQVGNSLGAGDFQAAKRSATTCLICTGVFSVIVVSILAATRNVLGFIFTKDREIVDLVAWVMPIYVVFHLFEAMTGACSGVLRGIGKQKFGAVLNASSYYGLGMPLAAVLLFVAKIGVIGLWIAMLASVFIICTCFVTYISRVNWEKAAKEVIQALTGPQCPAGMRQAQSLVQCCPCIQLPPAPALSGFEVSPCTLFGDTKFRVDWVTQAASALSITLCLNSSGETPRETTQLCSLVGIPN</sequence>
<feature type="transmembrane region" description="Helical" evidence="6">
    <location>
        <begin position="316"/>
        <end position="337"/>
    </location>
</feature>
<evidence type="ECO:0000313" key="7">
    <source>
        <dbReference type="Ensembl" id="ENSCUSP00005016328.1"/>
    </source>
</evidence>
<dbReference type="InterPro" id="IPR045069">
    <property type="entry name" value="MATE_euk"/>
</dbReference>
<name>A0A8C3Y553_CATUS</name>
<dbReference type="Pfam" id="PF01554">
    <property type="entry name" value="MatE"/>
    <property type="match status" value="2"/>
</dbReference>
<reference evidence="7" key="3">
    <citation type="submission" date="2025-09" db="UniProtKB">
        <authorList>
            <consortium name="Ensembl"/>
        </authorList>
    </citation>
    <scope>IDENTIFICATION</scope>
</reference>